<dbReference type="PROSITE" id="PS51782">
    <property type="entry name" value="LYSM"/>
    <property type="match status" value="2"/>
</dbReference>
<protein>
    <submittedName>
        <fullName evidence="3">LysM peptidoglycan-binding domain-containing protein</fullName>
    </submittedName>
</protein>
<name>A0ABT2PBE4_9MICO</name>
<reference evidence="3 4" key="1">
    <citation type="journal article" date="2024" name="Int. J. Syst. Evol. Microbiol.">
        <title>Microbacterium memoriense sp. nov., a member of the Actinomycetota from marine beach sediment of the north coast of Portugal.</title>
        <authorList>
            <person name="Santos J.D.N.D."/>
            <person name="Klimek D."/>
            <person name="Calusinska M."/>
            <person name="Lobo-da-Cunha A."/>
            <person name="Catita J."/>
            <person name="Goncalves H."/>
            <person name="Gonzalez I."/>
            <person name="Lage O.M."/>
        </authorList>
    </citation>
    <scope>NUCLEOTIDE SEQUENCE [LARGE SCALE GENOMIC DNA]</scope>
    <source>
        <strain evidence="3 4">PMIC_1C1B</strain>
    </source>
</reference>
<feature type="signal peptide" evidence="1">
    <location>
        <begin position="1"/>
        <end position="20"/>
    </location>
</feature>
<gene>
    <name evidence="3" type="ORF">N4R40_01840</name>
</gene>
<dbReference type="SUPFAM" id="SSF54106">
    <property type="entry name" value="LysM domain"/>
    <property type="match status" value="2"/>
</dbReference>
<evidence type="ECO:0000313" key="3">
    <source>
        <dbReference type="EMBL" id="MCT9001109.1"/>
    </source>
</evidence>
<evidence type="ECO:0000259" key="2">
    <source>
        <dbReference type="PROSITE" id="PS51782"/>
    </source>
</evidence>
<sequence length="320" mass="32641">MPTAVLGTIALSLTATPAGAVDGERTHSRPLAPLPLRAAAPLVVPASVLTPSHTVAPGDTVSAIAARYGLTTADVLAWNGLGWSSIIRPGQVLTLTGAVAAPVAAAPAAAPTVAAVHTVVGGETLWAIAQAQGVGLTDLLATNGLTRGSIIYPGQELAIPGAAAPASPTMIPTAVVEAAPVAPIVTLDAEQIANAQIIIEVGRGLGVSDRGIAIALATAMVESWIRNLDWGDRDSLGLFQQRPSQGWGAEGEVRDARRAAAAFFGGPHDPNGSLTQGLLDVPGWQEMEFGAVAQTVQRSAYPERYAPWETQATAWVAAYG</sequence>
<comment type="caution">
    <text evidence="3">The sequence shown here is derived from an EMBL/GenBank/DDBJ whole genome shotgun (WGS) entry which is preliminary data.</text>
</comment>
<dbReference type="InterPro" id="IPR018392">
    <property type="entry name" value="LysM"/>
</dbReference>
<accession>A0ABT2PBE4</accession>
<dbReference type="PANTHER" id="PTHR33734:SF22">
    <property type="entry name" value="MEMBRANE-BOUND LYTIC MUREIN TRANSGLYCOSYLASE D"/>
    <property type="match status" value="1"/>
</dbReference>
<evidence type="ECO:0000256" key="1">
    <source>
        <dbReference type="SAM" id="SignalP"/>
    </source>
</evidence>
<dbReference type="CDD" id="cd00118">
    <property type="entry name" value="LysM"/>
    <property type="match status" value="2"/>
</dbReference>
<dbReference type="RefSeq" id="WP_261605664.1">
    <property type="nucleotide sequence ID" value="NZ_JAODOR010000003.1"/>
</dbReference>
<keyword evidence="4" id="KW-1185">Reference proteome</keyword>
<dbReference type="PANTHER" id="PTHR33734">
    <property type="entry name" value="LYSM DOMAIN-CONTAINING GPI-ANCHORED PROTEIN 2"/>
    <property type="match status" value="1"/>
</dbReference>
<feature type="domain" description="LysM" evidence="2">
    <location>
        <begin position="51"/>
        <end position="95"/>
    </location>
</feature>
<dbReference type="Gene3D" id="3.10.350.10">
    <property type="entry name" value="LysM domain"/>
    <property type="match status" value="2"/>
</dbReference>
<keyword evidence="1" id="KW-0732">Signal</keyword>
<evidence type="ECO:0000313" key="4">
    <source>
        <dbReference type="Proteomes" id="UP001300496"/>
    </source>
</evidence>
<dbReference type="EMBL" id="JAODOR010000003">
    <property type="protein sequence ID" value="MCT9001109.1"/>
    <property type="molecule type" value="Genomic_DNA"/>
</dbReference>
<proteinExistence type="predicted"/>
<feature type="domain" description="LysM" evidence="2">
    <location>
        <begin position="115"/>
        <end position="159"/>
    </location>
</feature>
<dbReference type="Proteomes" id="UP001300496">
    <property type="component" value="Unassembled WGS sequence"/>
</dbReference>
<dbReference type="SMART" id="SM00257">
    <property type="entry name" value="LysM"/>
    <property type="match status" value="2"/>
</dbReference>
<dbReference type="Pfam" id="PF01476">
    <property type="entry name" value="LysM"/>
    <property type="match status" value="2"/>
</dbReference>
<dbReference type="InterPro" id="IPR036779">
    <property type="entry name" value="LysM_dom_sf"/>
</dbReference>
<feature type="chain" id="PRO_5046863753" evidence="1">
    <location>
        <begin position="21"/>
        <end position="320"/>
    </location>
</feature>
<organism evidence="3 4">
    <name type="scientific">Microbacterium memoriense</name>
    <dbReference type="NCBI Taxonomy" id="2978350"/>
    <lineage>
        <taxon>Bacteria</taxon>
        <taxon>Bacillati</taxon>
        <taxon>Actinomycetota</taxon>
        <taxon>Actinomycetes</taxon>
        <taxon>Micrococcales</taxon>
        <taxon>Microbacteriaceae</taxon>
        <taxon>Microbacterium</taxon>
    </lineage>
</organism>